<evidence type="ECO:0000256" key="1">
    <source>
        <dbReference type="SAM" id="Phobius"/>
    </source>
</evidence>
<dbReference type="AlphaFoldDB" id="A0A2U8QRQ3"/>
<evidence type="ECO:0000313" key="2">
    <source>
        <dbReference type="EMBL" id="AWM12852.1"/>
    </source>
</evidence>
<dbReference type="Proteomes" id="UP000245429">
    <property type="component" value="Chromosome"/>
</dbReference>
<dbReference type="OrthoDB" id="1449578at2"/>
<proteinExistence type="predicted"/>
<keyword evidence="3" id="KW-1185">Reference proteome</keyword>
<reference evidence="2 3" key="1">
    <citation type="submission" date="2018-05" db="EMBL/GenBank/DDBJ databases">
        <title>Flavobacterium sp. MEBiC07310.</title>
        <authorList>
            <person name="Baek K."/>
        </authorList>
    </citation>
    <scope>NUCLEOTIDE SEQUENCE [LARGE SCALE GENOMIC DNA]</scope>
    <source>
        <strain evidence="2 3">MEBiC07310</strain>
    </source>
</reference>
<protein>
    <submittedName>
        <fullName evidence="2">Uncharacterized protein</fullName>
    </submittedName>
</protein>
<keyword evidence="1" id="KW-1133">Transmembrane helix</keyword>
<organism evidence="2 3">
    <name type="scientific">Flavobacterium sediminis</name>
    <dbReference type="NCBI Taxonomy" id="2201181"/>
    <lineage>
        <taxon>Bacteria</taxon>
        <taxon>Pseudomonadati</taxon>
        <taxon>Bacteroidota</taxon>
        <taxon>Flavobacteriia</taxon>
        <taxon>Flavobacteriales</taxon>
        <taxon>Flavobacteriaceae</taxon>
        <taxon>Flavobacterium</taxon>
    </lineage>
</organism>
<gene>
    <name evidence="2" type="ORF">DI487_02525</name>
</gene>
<keyword evidence="1" id="KW-0472">Membrane</keyword>
<keyword evidence="1" id="KW-0812">Transmembrane</keyword>
<evidence type="ECO:0000313" key="3">
    <source>
        <dbReference type="Proteomes" id="UP000245429"/>
    </source>
</evidence>
<name>A0A2U8QRQ3_9FLAO</name>
<sequence>MFGLILIYWVGKYFYQLAEKYSQNKWLYAILGIVVYYAGQAIIGFTIGLVTVFFDISIDWDNKIMMALIGVPAGALSAYLFYIFLEKKWKNEEVKVDSIQDIGKEIED</sequence>
<dbReference type="RefSeq" id="WP_109568260.1">
    <property type="nucleotide sequence ID" value="NZ_CP029463.1"/>
</dbReference>
<accession>A0A2U8QRQ3</accession>
<dbReference type="KEGG" id="fse:DI487_02525"/>
<dbReference type="EMBL" id="CP029463">
    <property type="protein sequence ID" value="AWM12852.1"/>
    <property type="molecule type" value="Genomic_DNA"/>
</dbReference>
<feature type="transmembrane region" description="Helical" evidence="1">
    <location>
        <begin position="26"/>
        <end position="52"/>
    </location>
</feature>
<feature type="transmembrane region" description="Helical" evidence="1">
    <location>
        <begin position="64"/>
        <end position="85"/>
    </location>
</feature>